<dbReference type="GO" id="GO:0003677">
    <property type="term" value="F:DNA binding"/>
    <property type="evidence" value="ECO:0007669"/>
    <property type="project" value="InterPro"/>
</dbReference>
<name>A0A255H7B4_9ACTN</name>
<evidence type="ECO:0000256" key="2">
    <source>
        <dbReference type="ARBA" id="ARBA00022801"/>
    </source>
</evidence>
<dbReference type="InterPro" id="IPR000212">
    <property type="entry name" value="DNA_helicase_UvrD/REP"/>
</dbReference>
<comment type="catalytic activity">
    <reaction evidence="8">
        <text>ATP + H2O = ADP + phosphate + H(+)</text>
        <dbReference type="Rhea" id="RHEA:13065"/>
        <dbReference type="ChEBI" id="CHEBI:15377"/>
        <dbReference type="ChEBI" id="CHEBI:15378"/>
        <dbReference type="ChEBI" id="CHEBI:30616"/>
        <dbReference type="ChEBI" id="CHEBI:43474"/>
        <dbReference type="ChEBI" id="CHEBI:456216"/>
        <dbReference type="EC" id="5.6.2.4"/>
    </reaction>
</comment>
<evidence type="ECO:0000256" key="9">
    <source>
        <dbReference type="PROSITE-ProRule" id="PRU00560"/>
    </source>
</evidence>
<keyword evidence="1 9" id="KW-0547">Nucleotide-binding</keyword>
<evidence type="ECO:0000313" key="13">
    <source>
        <dbReference type="Proteomes" id="UP000216311"/>
    </source>
</evidence>
<dbReference type="OrthoDB" id="3196525at2"/>
<evidence type="ECO:0000256" key="7">
    <source>
        <dbReference type="ARBA" id="ARBA00034808"/>
    </source>
</evidence>
<dbReference type="Gene3D" id="3.40.50.300">
    <property type="entry name" value="P-loop containing nucleotide triphosphate hydrolases"/>
    <property type="match status" value="2"/>
</dbReference>
<evidence type="ECO:0000256" key="10">
    <source>
        <dbReference type="SAM" id="MobiDB-lite"/>
    </source>
</evidence>
<dbReference type="Pfam" id="PF13361">
    <property type="entry name" value="UvrD_C"/>
    <property type="match status" value="2"/>
</dbReference>
<dbReference type="GO" id="GO:0016887">
    <property type="term" value="F:ATP hydrolysis activity"/>
    <property type="evidence" value="ECO:0007669"/>
    <property type="project" value="RHEA"/>
</dbReference>
<evidence type="ECO:0000259" key="11">
    <source>
        <dbReference type="PROSITE" id="PS51198"/>
    </source>
</evidence>
<comment type="catalytic activity">
    <reaction evidence="6">
        <text>Couples ATP hydrolysis with the unwinding of duplex DNA by translocating in the 3'-5' direction.</text>
        <dbReference type="EC" id="5.6.2.4"/>
    </reaction>
</comment>
<dbReference type="InterPro" id="IPR027417">
    <property type="entry name" value="P-loop_NTPase"/>
</dbReference>
<dbReference type="EMBL" id="NMVQ01000007">
    <property type="protein sequence ID" value="OYO23439.1"/>
    <property type="molecule type" value="Genomic_DNA"/>
</dbReference>
<evidence type="ECO:0000256" key="8">
    <source>
        <dbReference type="ARBA" id="ARBA00048988"/>
    </source>
</evidence>
<feature type="region of interest" description="Disordered" evidence="10">
    <location>
        <begin position="107"/>
        <end position="133"/>
    </location>
</feature>
<keyword evidence="5" id="KW-0413">Isomerase</keyword>
<dbReference type="PANTHER" id="PTHR11070:SF45">
    <property type="entry name" value="DNA 3'-5' HELICASE"/>
    <property type="match status" value="1"/>
</dbReference>
<keyword evidence="4 9" id="KW-0067">ATP-binding</keyword>
<dbReference type="AlphaFoldDB" id="A0A255H7B4"/>
<dbReference type="Pfam" id="PF00580">
    <property type="entry name" value="UvrD-helicase"/>
    <property type="match status" value="1"/>
</dbReference>
<dbReference type="GO" id="GO:0000725">
    <property type="term" value="P:recombinational repair"/>
    <property type="evidence" value="ECO:0007669"/>
    <property type="project" value="TreeGrafter"/>
</dbReference>
<protein>
    <recommendedName>
        <fullName evidence="7">DNA 3'-5' helicase</fullName>
        <ecNumber evidence="7">5.6.2.4</ecNumber>
    </recommendedName>
</protein>
<dbReference type="PROSITE" id="PS51198">
    <property type="entry name" value="UVRD_HELICASE_ATP_BIND"/>
    <property type="match status" value="1"/>
</dbReference>
<keyword evidence="2 9" id="KW-0378">Hydrolase</keyword>
<proteinExistence type="predicted"/>
<keyword evidence="3 9" id="KW-0347">Helicase</keyword>
<dbReference type="SUPFAM" id="SSF52540">
    <property type="entry name" value="P-loop containing nucleoside triphosphate hydrolases"/>
    <property type="match status" value="1"/>
</dbReference>
<dbReference type="InterPro" id="IPR014017">
    <property type="entry name" value="DNA_helicase_UvrD-like_C"/>
</dbReference>
<accession>A0A255H7B4</accession>
<evidence type="ECO:0000313" key="12">
    <source>
        <dbReference type="EMBL" id="OYO23439.1"/>
    </source>
</evidence>
<dbReference type="Proteomes" id="UP000216311">
    <property type="component" value="Unassembled WGS sequence"/>
</dbReference>
<organism evidence="12 13">
    <name type="scientific">Enemella dayhoffiae</name>
    <dbReference type="NCBI Taxonomy" id="2016507"/>
    <lineage>
        <taxon>Bacteria</taxon>
        <taxon>Bacillati</taxon>
        <taxon>Actinomycetota</taxon>
        <taxon>Actinomycetes</taxon>
        <taxon>Propionibacteriales</taxon>
        <taxon>Propionibacteriaceae</taxon>
        <taxon>Enemella</taxon>
    </lineage>
</organism>
<evidence type="ECO:0000256" key="6">
    <source>
        <dbReference type="ARBA" id="ARBA00034617"/>
    </source>
</evidence>
<dbReference type="GO" id="GO:0043138">
    <property type="term" value="F:3'-5' DNA helicase activity"/>
    <property type="evidence" value="ECO:0007669"/>
    <property type="project" value="UniProtKB-EC"/>
</dbReference>
<evidence type="ECO:0000256" key="3">
    <source>
        <dbReference type="ARBA" id="ARBA00022806"/>
    </source>
</evidence>
<dbReference type="PANTHER" id="PTHR11070">
    <property type="entry name" value="UVRD / RECB / PCRA DNA HELICASE FAMILY MEMBER"/>
    <property type="match status" value="1"/>
</dbReference>
<evidence type="ECO:0000256" key="1">
    <source>
        <dbReference type="ARBA" id="ARBA00022741"/>
    </source>
</evidence>
<gene>
    <name evidence="12" type="ORF">CGZ93_05705</name>
</gene>
<dbReference type="InterPro" id="IPR014016">
    <property type="entry name" value="UvrD-like_ATP-bd"/>
</dbReference>
<dbReference type="RefSeq" id="WP_094363197.1">
    <property type="nucleotide sequence ID" value="NZ_NMVQ01000007.1"/>
</dbReference>
<feature type="binding site" evidence="9">
    <location>
        <begin position="270"/>
        <end position="277"/>
    </location>
    <ligand>
        <name>ATP</name>
        <dbReference type="ChEBI" id="CHEBI:30616"/>
    </ligand>
</feature>
<dbReference type="GO" id="GO:0005524">
    <property type="term" value="F:ATP binding"/>
    <property type="evidence" value="ECO:0007669"/>
    <property type="project" value="UniProtKB-UniRule"/>
</dbReference>
<evidence type="ECO:0000256" key="4">
    <source>
        <dbReference type="ARBA" id="ARBA00022840"/>
    </source>
</evidence>
<evidence type="ECO:0000256" key="5">
    <source>
        <dbReference type="ARBA" id="ARBA00023235"/>
    </source>
</evidence>
<feature type="domain" description="UvrD-like helicase ATP-binding" evidence="11">
    <location>
        <begin position="249"/>
        <end position="577"/>
    </location>
</feature>
<comment type="caution">
    <text evidence="12">The sequence shown here is derived from an EMBL/GenBank/DDBJ whole genome shotgun (WGS) entry which is preliminary data.</text>
</comment>
<sequence length="728" mass="79196">MTESNIILTNQVNKIDPTIRSKAMAFLQKLADDDAAPGIHIEPINGVVDSRVRTGRVDLAWRAVLFQLDVGEVRSYIIHGVWHHDEAIARAKRAVLKLNPFNGLPTVEDEDMATPAAKSEPERSKPKPTAKPSLLGYTAKELVEGLGLSEEAAERAAVCTEDDDLLNLGHELGGWQELALIALASGQSMDEVRQEFMLEKPSGDTSSSEEIMKKIRTNPTSKTLFHYVEDAEDLRRVIEGGSFSAWRTWLHPTQRRLVDANYHGSYRLAGGAGTGKTVVLLHRARRLAKQDPAARIVLTTFTTNLAEQMREGLSNLDPQIPLAKSLGEPGIHVVGIDSLASSVLQKASNVDQAAVTVFGTSGIGVNGRTQTDLTWQLAAGQAGVDLPAELRTSSFLVAEYAMVVLPQRITTLEGYARAPRAGRGVRLTRPQRIAVWGIVAAYRSLCQAQDTVDYAEAAGLAAASLDLVAAEGSGRPCDHVLVDEGQDLGPSHLQLVRALVSDGDNDVFIAEDAHQRIYGNRIVMSRYGLNVRGRSSRLKVNYRTTAENLGLAQRILEGATWIDSDDAPEKTSDYRSLRNGPTPTVKQFPNQSAEYDFAAQQISAWLEGTPEPETIGVLVRDKKHRDQVVAALAERGVKVRAVDRGKVPAGQPVVLTMHRSKGTEFAKVMLVGISEGNLPALFAVRNQAPEEKEDAILRERALLYVAASRARDELVISYAGNPSILLPA</sequence>
<dbReference type="EC" id="5.6.2.4" evidence="7"/>
<keyword evidence="13" id="KW-1185">Reference proteome</keyword>
<reference evidence="12 13" key="1">
    <citation type="submission" date="2017-07" db="EMBL/GenBank/DDBJ databases">
        <title>Draft whole genome sequences of clinical Proprionibacteriaceae strains.</title>
        <authorList>
            <person name="Bernier A.-M."/>
            <person name="Bernard K."/>
            <person name="Domingo M.-C."/>
        </authorList>
    </citation>
    <scope>NUCLEOTIDE SEQUENCE [LARGE SCALE GENOMIC DNA]</scope>
    <source>
        <strain evidence="12 13">NML 130396</strain>
    </source>
</reference>